<feature type="compositionally biased region" description="Basic and acidic residues" evidence="1">
    <location>
        <begin position="343"/>
        <end position="354"/>
    </location>
</feature>
<protein>
    <recommendedName>
        <fullName evidence="7">J domain-containing protein</fullName>
    </recommendedName>
</protein>
<gene>
    <name evidence="4" type="ORF">CCMP2556_LOCUS34000</name>
    <name evidence="5" type="ORF">CCMP2556_LOCUS34500</name>
</gene>
<dbReference type="InterPro" id="IPR036383">
    <property type="entry name" value="TSP1_rpt_sf"/>
</dbReference>
<dbReference type="Gene3D" id="1.10.287.110">
    <property type="entry name" value="DnaJ domain"/>
    <property type="match status" value="1"/>
</dbReference>
<comment type="caution">
    <text evidence="4">The sequence shown here is derived from an EMBL/GenBank/DDBJ whole genome shotgun (WGS) entry which is preliminary data.</text>
</comment>
<evidence type="ECO:0000256" key="1">
    <source>
        <dbReference type="SAM" id="MobiDB-lite"/>
    </source>
</evidence>
<dbReference type="Proteomes" id="UP001642484">
    <property type="component" value="Unassembled WGS sequence"/>
</dbReference>
<feature type="transmembrane region" description="Helical" evidence="2">
    <location>
        <begin position="197"/>
        <end position="226"/>
    </location>
</feature>
<keyword evidence="2" id="KW-0472">Membrane</keyword>
<dbReference type="InterPro" id="IPR036869">
    <property type="entry name" value="J_dom_sf"/>
</dbReference>
<feature type="compositionally biased region" description="Low complexity" evidence="1">
    <location>
        <begin position="453"/>
        <end position="465"/>
    </location>
</feature>
<evidence type="ECO:0000313" key="4">
    <source>
        <dbReference type="EMBL" id="CAK9069166.1"/>
    </source>
</evidence>
<dbReference type="CDD" id="cd06257">
    <property type="entry name" value="DnaJ"/>
    <property type="match status" value="1"/>
</dbReference>
<name>A0ABP0P020_9DINO</name>
<keyword evidence="2" id="KW-1133">Transmembrane helix</keyword>
<feature type="signal peptide" evidence="3">
    <location>
        <begin position="1"/>
        <end position="27"/>
    </location>
</feature>
<keyword evidence="2" id="KW-0812">Transmembrane</keyword>
<dbReference type="SUPFAM" id="SSF46565">
    <property type="entry name" value="Chaperone J-domain"/>
    <property type="match status" value="1"/>
</dbReference>
<feature type="region of interest" description="Disordered" evidence="1">
    <location>
        <begin position="232"/>
        <end position="481"/>
    </location>
</feature>
<evidence type="ECO:0000256" key="3">
    <source>
        <dbReference type="SAM" id="SignalP"/>
    </source>
</evidence>
<dbReference type="EMBL" id="CAXAMN010022474">
    <property type="protein sequence ID" value="CAK9070158.1"/>
    <property type="molecule type" value="Genomic_DNA"/>
</dbReference>
<keyword evidence="3" id="KW-0732">Signal</keyword>
<accession>A0ABP0P020</accession>
<proteinExistence type="predicted"/>
<dbReference type="InterPro" id="IPR001623">
    <property type="entry name" value="DnaJ_domain"/>
</dbReference>
<dbReference type="Pfam" id="PF19030">
    <property type="entry name" value="TSP1_ADAMTS"/>
    <property type="match status" value="1"/>
</dbReference>
<feature type="compositionally biased region" description="Basic and acidic residues" evidence="1">
    <location>
        <begin position="260"/>
        <end position="279"/>
    </location>
</feature>
<evidence type="ECO:0008006" key="7">
    <source>
        <dbReference type="Google" id="ProtNLM"/>
    </source>
</evidence>
<feature type="compositionally biased region" description="Polar residues" evidence="1">
    <location>
        <begin position="243"/>
        <end position="256"/>
    </location>
</feature>
<evidence type="ECO:0000256" key="2">
    <source>
        <dbReference type="SAM" id="Phobius"/>
    </source>
</evidence>
<evidence type="ECO:0000313" key="5">
    <source>
        <dbReference type="EMBL" id="CAK9070158.1"/>
    </source>
</evidence>
<evidence type="ECO:0000313" key="6">
    <source>
        <dbReference type="Proteomes" id="UP001642484"/>
    </source>
</evidence>
<dbReference type="EMBL" id="CAXAMN010022417">
    <property type="protein sequence ID" value="CAK9069166.1"/>
    <property type="molecule type" value="Genomic_DNA"/>
</dbReference>
<dbReference type="SUPFAM" id="SSF82895">
    <property type="entry name" value="TSP-1 type 1 repeat"/>
    <property type="match status" value="1"/>
</dbReference>
<keyword evidence="6" id="KW-1185">Reference proteome</keyword>
<feature type="compositionally biased region" description="Basic and acidic residues" evidence="1">
    <location>
        <begin position="438"/>
        <end position="448"/>
    </location>
</feature>
<reference evidence="4 6" key="1">
    <citation type="submission" date="2024-02" db="EMBL/GenBank/DDBJ databases">
        <authorList>
            <person name="Chen Y."/>
            <person name="Shah S."/>
            <person name="Dougan E. K."/>
            <person name="Thang M."/>
            <person name="Chan C."/>
        </authorList>
    </citation>
    <scope>NUCLEOTIDE SEQUENCE [LARGE SCALE GENOMIC DNA]</scope>
</reference>
<feature type="chain" id="PRO_5045029400" description="J domain-containing protein" evidence="3">
    <location>
        <begin position="28"/>
        <end position="545"/>
    </location>
</feature>
<sequence length="545" mass="58370">MHSPTSTVFHLSRRGVGLAVLVSTAFGTSTTEEVANTTSTTSVPEFSYYVGDWAACSTTCAIGNRLREVFCYRTCSIPRSCTSGVTDFHCTNIEKPSSSELCYGAEPFCPATTTITSSISITRTATTSTATVVTKTTTRGVRDGWECVPLETNDCVPAQIAASQCGAHCSCCRRSTTQAPFIPTRTTTTAPPSDDSYGLLIAVLVGLVLTAACFIVVFAVVGWRYYNSKPKLKQKRSERSAHNTHPNHGQAQTYGASTGHRSDRIHPDEPEKTVFDRKLGRGVASAAPGGFYDGPPDWMDEEAGMSSKTPSPRSAYSRAFSHSAFGADKDESAKSSPSRRRRQETEQDRPEERPSPTAPSGTLPPGYASAARRNRREGKEPPDVGAEPEQPQDIPGQARGDGEVGGTNKGSSQTQGKKSAAPPSEDSKPGPASSSKGGDSKSNKDSPRGAENASRSKSGAASGARDGPSTDPRVAADTAAAPEAGDLIAKVDHELDQSQCKDLETRRRIFKNLILKWHPDKNQEEVLATEVFRHLMARRGRYLEA</sequence>
<organism evidence="4 6">
    <name type="scientific">Durusdinium trenchii</name>
    <dbReference type="NCBI Taxonomy" id="1381693"/>
    <lineage>
        <taxon>Eukaryota</taxon>
        <taxon>Sar</taxon>
        <taxon>Alveolata</taxon>
        <taxon>Dinophyceae</taxon>
        <taxon>Suessiales</taxon>
        <taxon>Symbiodiniaceae</taxon>
        <taxon>Durusdinium</taxon>
    </lineage>
</organism>